<dbReference type="GO" id="GO:0003968">
    <property type="term" value="F:RNA-directed RNA polymerase activity"/>
    <property type="evidence" value="ECO:0007669"/>
    <property type="project" value="UniProtKB-KW"/>
</dbReference>
<sequence>MKSLMYLWSRLAEESADHCCTSARLDINTVQVRIEHEGLSFFTITLPSLGKSLQRWLDQGEVGINTAFARGSGGRLPRLLGGFFARVFDRSSGLLLDEPCIESIRALRQLTLMFGKMELPCSRARELDAVRNYVKCEQEVRLFDSELSRSELSEFTRMSNMLFGSVFSQMDRDVYYGRLVPKHGPGSTADGLTGNRKFGQRFWTDRLEAVLPAGENLLPNWRYNQQLDEVTFLEPGAEVPVKVTLVPKTLKTPRVIAMEPTCMQYMQQALLRSFLEHFDEDDFLTRVIGFDDQTPNQELARQGSLDQRTATLDLSDASDRVSNQLVRAMVSRWPHLHTAVDATRSRKAEIPGTGEVIRLAKYASMGSALCFPIEAMVFTTLIFLGIQRSLNKPLYPRDLRRFADSVRVYGDDLIVPVDHVCPVVRTLEHFGAKVGTDKSFWTGKFRESCGREFFNGHDVSIIRVRQEFPTRRNDVSEVESLVSLRNQLYSSGYWRTCQWLDGVLTEVLVHFPVVGPKSSLLGRVSFLSEGQFARRVRDESVATASLRLAHNRSHTYRVDTQREKVHPGLHIPLVRGYVVQAKPPRDHLEGTDALLKCLLELDAGTWLRGQAPWYPSDTVEENPLSWREPLLGSSEHLERCGRPKSSSMKLGWRSPL</sequence>
<gene>
    <name evidence="12" type="ORF">H4Bulk46289e3808_000001</name>
</gene>
<evidence type="ECO:0000313" key="12">
    <source>
        <dbReference type="EMBL" id="QDH88480.1"/>
    </source>
</evidence>
<evidence type="ECO:0000256" key="5">
    <source>
        <dbReference type="ARBA" id="ARBA00022741"/>
    </source>
</evidence>
<dbReference type="Pfam" id="PF03431">
    <property type="entry name" value="RNA_replicase_B"/>
    <property type="match status" value="1"/>
</dbReference>
<dbReference type="InterPro" id="IPR005093">
    <property type="entry name" value="RNArep_beta"/>
</dbReference>
<evidence type="ECO:0000256" key="8">
    <source>
        <dbReference type="ARBA" id="ARBA00048744"/>
    </source>
</evidence>
<feature type="domain" description="RdRp catalytic" evidence="11">
    <location>
        <begin position="298"/>
        <end position="443"/>
    </location>
</feature>
<dbReference type="GO" id="GO:0046872">
    <property type="term" value="F:metal ion binding"/>
    <property type="evidence" value="ECO:0007669"/>
    <property type="project" value="UniProtKB-KW"/>
</dbReference>
<evidence type="ECO:0000256" key="7">
    <source>
        <dbReference type="ARBA" id="ARBA00030248"/>
    </source>
</evidence>
<keyword evidence="9" id="KW-0479">Metal-binding</keyword>
<dbReference type="GO" id="GO:0039694">
    <property type="term" value="P:viral RNA genome replication"/>
    <property type="evidence" value="ECO:0007669"/>
    <property type="project" value="InterPro"/>
</dbReference>
<feature type="binding site" evidence="9">
    <location>
        <position position="313"/>
    </location>
    <ligand>
        <name>Mg(2+)</name>
        <dbReference type="ChEBI" id="CHEBI:18420"/>
        <label>2</label>
    </ligand>
</feature>
<evidence type="ECO:0000256" key="6">
    <source>
        <dbReference type="ARBA" id="ARBA00022953"/>
    </source>
</evidence>
<evidence type="ECO:0000259" key="11">
    <source>
        <dbReference type="PROSITE" id="PS50522"/>
    </source>
</evidence>
<evidence type="ECO:0000256" key="1">
    <source>
        <dbReference type="ARBA" id="ARBA00012494"/>
    </source>
</evidence>
<dbReference type="EC" id="2.7.7.48" evidence="1"/>
<dbReference type="PROSITE" id="PS50522">
    <property type="entry name" value="RDRP_PHAGE"/>
    <property type="match status" value="1"/>
</dbReference>
<organism evidence="12">
    <name type="scientific">Leviviridae sp</name>
    <dbReference type="NCBI Taxonomy" id="2027243"/>
    <lineage>
        <taxon>Viruses</taxon>
        <taxon>Riboviria</taxon>
        <taxon>Orthornavirae</taxon>
        <taxon>Lenarviricota</taxon>
        <taxon>Leviviricetes</taxon>
        <taxon>Norzivirales</taxon>
        <taxon>Fiersviridae</taxon>
    </lineage>
</organism>
<dbReference type="GO" id="GO:0000166">
    <property type="term" value="F:nucleotide binding"/>
    <property type="evidence" value="ECO:0007669"/>
    <property type="project" value="UniProtKB-KW"/>
</dbReference>
<evidence type="ECO:0000256" key="4">
    <source>
        <dbReference type="ARBA" id="ARBA00022695"/>
    </source>
</evidence>
<dbReference type="InterPro" id="IPR007096">
    <property type="entry name" value="RNA-dir_Rpol_cat_phage"/>
</dbReference>
<name>A0A514D4C8_9VIRU</name>
<protein>
    <recommendedName>
        <fullName evidence="1">RNA-directed RNA polymerase</fullName>
        <ecNumber evidence="1">2.7.7.48</ecNumber>
    </recommendedName>
    <alternativeName>
        <fullName evidence="7">RNA replicase beta chain</fullName>
    </alternativeName>
</protein>
<keyword evidence="3" id="KW-0808">Transferase</keyword>
<reference evidence="12" key="1">
    <citation type="submission" date="2019-05" db="EMBL/GenBank/DDBJ databases">
        <title>Metatranscriptomic reconstruction reveals RNA viruses with the potential to shape carbon cycling in soil.</title>
        <authorList>
            <person name="Starr E.P."/>
            <person name="Nuccio E."/>
            <person name="Pett-Ridge J."/>
            <person name="Banfield J.F."/>
            <person name="Firestone M.K."/>
        </authorList>
    </citation>
    <scope>NUCLEOTIDE SEQUENCE</scope>
    <source>
        <strain evidence="12">H4_Bulk_46_scaffold_289_e_3808</strain>
    </source>
</reference>
<proteinExistence type="predicted"/>
<comment type="cofactor">
    <cofactor evidence="9">
        <name>Mg(2+)</name>
        <dbReference type="ChEBI" id="CHEBI:18420"/>
    </cofactor>
    <text evidence="9">Binds 2 Mg(2+) per subunit.</text>
</comment>
<feature type="binding site" evidence="9">
    <location>
        <position position="411"/>
    </location>
    <ligand>
        <name>Mg(2+)</name>
        <dbReference type="ChEBI" id="CHEBI:18420"/>
        <label>2</label>
    </ligand>
</feature>
<accession>A0A514D4C8</accession>
<feature type="region of interest" description="Disordered" evidence="10">
    <location>
        <begin position="637"/>
        <end position="656"/>
    </location>
</feature>
<comment type="catalytic activity">
    <reaction evidence="8">
        <text>RNA(n) + a ribonucleoside 5'-triphosphate = RNA(n+1) + diphosphate</text>
        <dbReference type="Rhea" id="RHEA:21248"/>
        <dbReference type="Rhea" id="RHEA-COMP:14527"/>
        <dbReference type="Rhea" id="RHEA-COMP:17342"/>
        <dbReference type="ChEBI" id="CHEBI:33019"/>
        <dbReference type="ChEBI" id="CHEBI:61557"/>
        <dbReference type="ChEBI" id="CHEBI:140395"/>
        <dbReference type="EC" id="2.7.7.48"/>
    </reaction>
</comment>
<evidence type="ECO:0000256" key="3">
    <source>
        <dbReference type="ARBA" id="ARBA00022679"/>
    </source>
</evidence>
<feature type="binding site" evidence="9">
    <location>
        <position position="412"/>
    </location>
    <ligand>
        <name>Mg(2+)</name>
        <dbReference type="ChEBI" id="CHEBI:18420"/>
        <label>2</label>
    </ligand>
</feature>
<keyword evidence="2 12" id="KW-0696">RNA-directed RNA polymerase</keyword>
<keyword evidence="4" id="KW-0548">Nucleotidyltransferase</keyword>
<evidence type="ECO:0000256" key="9">
    <source>
        <dbReference type="PIRSR" id="PIRSR605093-1"/>
    </source>
</evidence>
<keyword evidence="5" id="KW-0547">Nucleotide-binding</keyword>
<keyword evidence="6" id="KW-0693">Viral RNA replication</keyword>
<evidence type="ECO:0000256" key="10">
    <source>
        <dbReference type="SAM" id="MobiDB-lite"/>
    </source>
</evidence>
<keyword evidence="9" id="KW-0460">Magnesium</keyword>
<dbReference type="EMBL" id="MN034123">
    <property type="protein sequence ID" value="QDH88480.1"/>
    <property type="molecule type" value="Genomic_RNA"/>
</dbReference>
<evidence type="ECO:0000256" key="2">
    <source>
        <dbReference type="ARBA" id="ARBA00022484"/>
    </source>
</evidence>